<keyword evidence="3" id="KW-1185">Reference proteome</keyword>
<dbReference type="Pfam" id="PF10067">
    <property type="entry name" value="DUF2306"/>
    <property type="match status" value="1"/>
</dbReference>
<dbReference type="RefSeq" id="WP_188173768.1">
    <property type="nucleotide sequence ID" value="NZ_JACVVD010000002.1"/>
</dbReference>
<evidence type="ECO:0000256" key="1">
    <source>
        <dbReference type="SAM" id="Phobius"/>
    </source>
</evidence>
<accession>A0A926KPR6</accession>
<feature type="transmembrane region" description="Helical" evidence="1">
    <location>
        <begin position="7"/>
        <end position="27"/>
    </location>
</feature>
<keyword evidence="1" id="KW-1133">Transmembrane helix</keyword>
<dbReference type="InterPro" id="IPR018750">
    <property type="entry name" value="DUF2306_membrane"/>
</dbReference>
<feature type="transmembrane region" description="Helical" evidence="1">
    <location>
        <begin position="79"/>
        <end position="102"/>
    </location>
</feature>
<comment type="caution">
    <text evidence="2">The sequence shown here is derived from an EMBL/GenBank/DDBJ whole genome shotgun (WGS) entry which is preliminary data.</text>
</comment>
<organism evidence="2 3">
    <name type="scientific">Paenibacillus sedimenti</name>
    <dbReference type="NCBI Taxonomy" id="2770274"/>
    <lineage>
        <taxon>Bacteria</taxon>
        <taxon>Bacillati</taxon>
        <taxon>Bacillota</taxon>
        <taxon>Bacilli</taxon>
        <taxon>Bacillales</taxon>
        <taxon>Paenibacillaceae</taxon>
        <taxon>Paenibacillus</taxon>
    </lineage>
</organism>
<feature type="transmembrane region" description="Helical" evidence="1">
    <location>
        <begin position="187"/>
        <end position="205"/>
    </location>
</feature>
<sequence>MKLSKSRWLLIIVSLGVIIPFMAPYLTFDPSMSRVPITSTSIQYPVLVGHILFAFIALVSGFFQFIDRIRIHKPIIHRYLGRIYVCSVFISGLLALVVIFYIEDFSKAISFLALSLIWLFTTWKGYRTAVRKRFDEHKKWMIRSFGMTLVAVSGRVLVPVLLFAYYTLNVFSLPGGREKMIEEVLNVNIWAGIILNFIIIEWMILKSSKTQK</sequence>
<keyword evidence="1" id="KW-0472">Membrane</keyword>
<proteinExistence type="predicted"/>
<gene>
    <name evidence="2" type="ORF">ICC18_07710</name>
</gene>
<keyword evidence="1" id="KW-0812">Transmembrane</keyword>
<feature type="transmembrane region" description="Helical" evidence="1">
    <location>
        <begin position="108"/>
        <end position="126"/>
    </location>
</feature>
<dbReference type="Proteomes" id="UP000650466">
    <property type="component" value="Unassembled WGS sequence"/>
</dbReference>
<evidence type="ECO:0000313" key="2">
    <source>
        <dbReference type="EMBL" id="MBD0379994.1"/>
    </source>
</evidence>
<dbReference type="AlphaFoldDB" id="A0A926KPR6"/>
<evidence type="ECO:0000313" key="3">
    <source>
        <dbReference type="Proteomes" id="UP000650466"/>
    </source>
</evidence>
<reference evidence="2" key="1">
    <citation type="submission" date="2020-09" db="EMBL/GenBank/DDBJ databases">
        <title>Draft Genome Sequence of Paenibacillus sp. WST5.</title>
        <authorList>
            <person name="Bao Z."/>
        </authorList>
    </citation>
    <scope>NUCLEOTIDE SEQUENCE</scope>
    <source>
        <strain evidence="2">WST5</strain>
    </source>
</reference>
<protein>
    <submittedName>
        <fullName evidence="2">DUF2306 domain-containing protein</fullName>
    </submittedName>
</protein>
<name>A0A926KPR6_9BACL</name>
<feature type="transmembrane region" description="Helical" evidence="1">
    <location>
        <begin position="47"/>
        <end position="67"/>
    </location>
</feature>
<dbReference type="EMBL" id="JACVVD010000002">
    <property type="protein sequence ID" value="MBD0379994.1"/>
    <property type="molecule type" value="Genomic_DNA"/>
</dbReference>
<feature type="transmembrane region" description="Helical" evidence="1">
    <location>
        <begin position="147"/>
        <end position="167"/>
    </location>
</feature>